<evidence type="ECO:0000313" key="3">
    <source>
        <dbReference type="WBParaSite" id="SVE_1833200.1"/>
    </source>
</evidence>
<evidence type="ECO:0000256" key="1">
    <source>
        <dbReference type="SAM" id="MobiDB-lite"/>
    </source>
</evidence>
<reference evidence="3" key="2">
    <citation type="submission" date="2015-08" db="UniProtKB">
        <authorList>
            <consortium name="WormBaseParasite"/>
        </authorList>
    </citation>
    <scope>IDENTIFICATION</scope>
</reference>
<feature type="region of interest" description="Disordered" evidence="1">
    <location>
        <begin position="174"/>
        <end position="211"/>
    </location>
</feature>
<feature type="region of interest" description="Disordered" evidence="1">
    <location>
        <begin position="1"/>
        <end position="20"/>
    </location>
</feature>
<name>A0A0K0G0U6_STRVS</name>
<reference evidence="2" key="1">
    <citation type="submission" date="2014-07" db="EMBL/GenBank/DDBJ databases">
        <authorList>
            <person name="Martin A.A"/>
            <person name="De Silva N."/>
        </authorList>
    </citation>
    <scope>NUCLEOTIDE SEQUENCE</scope>
</reference>
<keyword evidence="2" id="KW-1185">Reference proteome</keyword>
<dbReference type="Proteomes" id="UP000035680">
    <property type="component" value="Unassembled WGS sequence"/>
</dbReference>
<proteinExistence type="predicted"/>
<feature type="compositionally biased region" description="Basic residues" evidence="1">
    <location>
        <begin position="1"/>
        <end position="15"/>
    </location>
</feature>
<dbReference type="WBParaSite" id="SVE_1833200.1">
    <property type="protein sequence ID" value="SVE_1833200.1"/>
    <property type="gene ID" value="SVE_1833200"/>
</dbReference>
<dbReference type="AlphaFoldDB" id="A0A0K0G0U6"/>
<accession>A0A0K0G0U6</accession>
<evidence type="ECO:0000313" key="2">
    <source>
        <dbReference type="Proteomes" id="UP000035680"/>
    </source>
</evidence>
<sequence length="609" mass="69411">MVSRSRSRSNTRKLTKAPSRIPTLPYEEYSAISNGDRDTLRATVNKTGYLGDISSAASVPSIPKIHEASINVNCIIDQSVLGQRNAPNKFLKPDVTGGSKFNVPPKNVNNIIDRRYQSCCIDDTHDGTILFNNTKPMVSLNVKQGNQSLKLGTIKNYPLFDRSSDDETFQISEVKQPPARPRTKSLKQSYSKEESVKAKNNNNCNVPPTNGMEYMDTNQVKSELRDQVNSTSSAQQTTTLGLYSEFKREYETLLDGSRVLAEVSSSDNDKVVIKLPANEANPPRIRKTVKKQPSPIPKERRTEMSEIDSYTFKQPFIDDKKNISKKYNRMTLAQQLEKSFRENNINLNNTEVKNLGDQLNHTYRNNLEETLTNFDIKCLANSTTKEESIVRTLFTDDKSQKFSTPYLSRTFVKNLGLNRVPIAEEINEALLRKQKFSLANACSTEIVRQSSNPKIVNDVNTPTTISDIRLKNSESINDNNIITTTNTQDIYSIDDNNVSETIKSNTTIETIIKEPIRKLDESVNIITKTADRTDIVLEDTQQVENKQYINPILIEDFREEMNQNIKDVCDFLSQKVRNESAVNLVEERFVENIRFLYRFFFHSCREKNN</sequence>
<organism evidence="2 3">
    <name type="scientific">Strongyloides venezuelensis</name>
    <name type="common">Threadworm</name>
    <dbReference type="NCBI Taxonomy" id="75913"/>
    <lineage>
        <taxon>Eukaryota</taxon>
        <taxon>Metazoa</taxon>
        <taxon>Ecdysozoa</taxon>
        <taxon>Nematoda</taxon>
        <taxon>Chromadorea</taxon>
        <taxon>Rhabditida</taxon>
        <taxon>Tylenchina</taxon>
        <taxon>Panagrolaimomorpha</taxon>
        <taxon>Strongyloidoidea</taxon>
        <taxon>Strongyloididae</taxon>
        <taxon>Strongyloides</taxon>
    </lineage>
</organism>
<protein>
    <submittedName>
        <fullName evidence="3">Non-specific serine/threonine protein kinase</fullName>
    </submittedName>
</protein>